<dbReference type="InterPro" id="IPR008858">
    <property type="entry name" value="TROVE_dom"/>
</dbReference>
<dbReference type="EMBL" id="HG793133">
    <property type="protein sequence ID" value="CDK30292.1"/>
    <property type="molecule type" value="Genomic_DNA"/>
</dbReference>
<dbReference type="InterPro" id="IPR040322">
    <property type="entry name" value="TROVE2"/>
</dbReference>
<accession>V6DFC2</accession>
<keyword evidence="5" id="KW-0694">RNA-binding</keyword>
<keyword evidence="6" id="KW-0687">Ribonucleoprotein</keyword>
<evidence type="ECO:0000313" key="9">
    <source>
        <dbReference type="Proteomes" id="UP000018769"/>
    </source>
</evidence>
<organism evidence="8 9">
    <name type="scientific">Candidatus Babela massiliensis</name>
    <dbReference type="NCBI Taxonomy" id="673862"/>
    <lineage>
        <taxon>Bacteria</taxon>
        <taxon>Candidatus Babelota</taxon>
        <taxon>Candidatus Babeliae</taxon>
        <taxon>Candidatus Babeliales</taxon>
        <taxon>Candidatus Babeliaceae</taxon>
        <taxon>Candidatus Babela</taxon>
    </lineage>
</organism>
<dbReference type="STRING" id="673862.BABL1_gene_986"/>
<dbReference type="Pfam" id="PF05731">
    <property type="entry name" value="TROVE"/>
    <property type="match status" value="1"/>
</dbReference>
<comment type="similarity">
    <text evidence="2">Belongs to the Ro 60 kDa family.</text>
</comment>
<dbReference type="HOGENOM" id="CLU_041119_0_0_7"/>
<dbReference type="PANTHER" id="PTHR14202">
    <property type="entry name" value="60 KDA RIBONUCLEOPROTEIN SSA/RO"/>
    <property type="match status" value="1"/>
</dbReference>
<gene>
    <name evidence="8" type="primary">rsr</name>
    <name evidence="8" type="ORF">BABL1_gene_986</name>
</gene>
<keyword evidence="3" id="KW-0963">Cytoplasm</keyword>
<protein>
    <submittedName>
        <fullName evidence="8">Uncharacterized protein containing TROVE and vWA domain</fullName>
    </submittedName>
</protein>
<evidence type="ECO:0000256" key="1">
    <source>
        <dbReference type="ARBA" id="ARBA00004496"/>
    </source>
</evidence>
<dbReference type="GO" id="GO:0003723">
    <property type="term" value="F:RNA binding"/>
    <property type="evidence" value="ECO:0007669"/>
    <property type="project" value="UniProtKB-KW"/>
</dbReference>
<keyword evidence="9" id="KW-1185">Reference proteome</keyword>
<evidence type="ECO:0000259" key="7">
    <source>
        <dbReference type="PROSITE" id="PS50988"/>
    </source>
</evidence>
<evidence type="ECO:0000313" key="8">
    <source>
        <dbReference type="EMBL" id="CDK30292.1"/>
    </source>
</evidence>
<dbReference type="GO" id="GO:1990904">
    <property type="term" value="C:ribonucleoprotein complex"/>
    <property type="evidence" value="ECO:0007669"/>
    <property type="project" value="UniProtKB-KW"/>
</dbReference>
<dbReference type="KEGG" id="dpb:BABL1_gene_986"/>
<dbReference type="eggNOG" id="COG2425">
    <property type="taxonomic scope" value="Bacteria"/>
</dbReference>
<proteinExistence type="inferred from homology"/>
<dbReference type="InterPro" id="IPR036465">
    <property type="entry name" value="vWFA_dom_sf"/>
</dbReference>
<dbReference type="Proteomes" id="UP000018769">
    <property type="component" value="Chromosome I"/>
</dbReference>
<dbReference type="SUPFAM" id="SSF140864">
    <property type="entry name" value="TROVE domain-like"/>
    <property type="match status" value="1"/>
</dbReference>
<comment type="subcellular location">
    <subcellularLocation>
        <location evidence="1">Cytoplasm</location>
    </subcellularLocation>
</comment>
<evidence type="ECO:0000256" key="2">
    <source>
        <dbReference type="ARBA" id="ARBA00007814"/>
    </source>
</evidence>
<evidence type="ECO:0000256" key="6">
    <source>
        <dbReference type="ARBA" id="ARBA00023274"/>
    </source>
</evidence>
<dbReference type="RefSeq" id="WP_023791222.1">
    <property type="nucleotide sequence ID" value="NC_023003.1"/>
</dbReference>
<dbReference type="GO" id="GO:0005737">
    <property type="term" value="C:cytoplasm"/>
    <property type="evidence" value="ECO:0007669"/>
    <property type="project" value="UniProtKB-SubCell"/>
</dbReference>
<keyword evidence="4" id="KW-0479">Metal-binding</keyword>
<dbReference type="GO" id="GO:0046872">
    <property type="term" value="F:metal ion binding"/>
    <property type="evidence" value="ECO:0007669"/>
    <property type="project" value="UniProtKB-KW"/>
</dbReference>
<evidence type="ECO:0000256" key="5">
    <source>
        <dbReference type="ARBA" id="ARBA00022884"/>
    </source>
</evidence>
<name>V6DFC2_9BACT</name>
<dbReference type="SUPFAM" id="SSF53300">
    <property type="entry name" value="vWA-like"/>
    <property type="match status" value="1"/>
</dbReference>
<dbReference type="PROSITE" id="PS50988">
    <property type="entry name" value="TROVE"/>
    <property type="match status" value="1"/>
</dbReference>
<evidence type="ECO:0000256" key="3">
    <source>
        <dbReference type="ARBA" id="ARBA00022490"/>
    </source>
</evidence>
<feature type="domain" description="TROVE" evidence="7">
    <location>
        <begin position="12"/>
        <end position="313"/>
    </location>
</feature>
<evidence type="ECO:0000256" key="4">
    <source>
        <dbReference type="ARBA" id="ARBA00022723"/>
    </source>
</evidence>
<dbReference type="AlphaFoldDB" id="V6DFC2"/>
<dbReference type="OrthoDB" id="208855at2"/>
<reference evidence="8 9" key="1">
    <citation type="journal article" date="2015" name="Biol. Direct">
        <title>Babela massiliensis, a representative of a widespread bacterial phylum with unusual adaptations to parasitism in amoebae.</title>
        <authorList>
            <person name="Pagnier I."/>
            <person name="Yutin N."/>
            <person name="Croce O."/>
            <person name="Makarova K.S."/>
            <person name="Wolf Y.I."/>
            <person name="Benamar S."/>
            <person name="Raoult D."/>
            <person name="Koonin E.V."/>
            <person name="La Scola B."/>
        </authorList>
    </citation>
    <scope>NUCLEOTIDE SEQUENCE [LARGE SCALE GENOMIC DNA]</scope>
    <source>
        <strain evidence="9">BABL1</strain>
    </source>
</reference>
<dbReference type="InterPro" id="IPR037214">
    <property type="entry name" value="TROVE_dom_sf"/>
</dbReference>
<dbReference type="Gene3D" id="3.40.50.410">
    <property type="entry name" value="von Willebrand factor, type A domain"/>
    <property type="match status" value="1"/>
</dbReference>
<dbReference type="PANTHER" id="PTHR14202:SF0">
    <property type="entry name" value="RNA-BINDING PROTEIN RO60"/>
    <property type="match status" value="1"/>
</dbReference>
<sequence>MRFNQISNVKNIFNKAGGQALPQSNKLELASILLTSFVADQYYSTASNQIKRLIELIDTIDDKKFIAKAAIFARNKFGMRSICHILIGELLNRVKNEVWLKYAISKVINRPDEITEITAYYLSLYKDVKYKKGLPAALRKGIKLALDKFDSYKLAKYKSENREIKLVDIFNLVHPKPNSNNQNLFSQLIKGTLKSTETWEAKLSQAGQAETQEEVDSLKKDAWIDLIENKKLGYFALLRNLRNIIIQAPEALDSALRMLVNDEHIKRSKVLPFRFITAIDEISKLINPESRLVINALNQALEISLSNVPVFNGRTLVALDVSGSMTGKPIDIGALFAAALIKSNNSDLILFSNNAQYFDYGTISDSLSTITNKIKSGAVYSSTNFHSIFLKVKSAYNRIIILSDMQAWVGSNTPAQALSNYKIKYKCNPYIYSIDLTGYGTLQFPEKNIYCIAGFSEKIFDLMVTCEQDQAVLIDRIESIEL</sequence>